<dbReference type="InterPro" id="IPR032710">
    <property type="entry name" value="NTF2-like_dom_sf"/>
</dbReference>
<accession>A0A9X7NZZ1</accession>
<evidence type="ECO:0000313" key="2">
    <source>
        <dbReference type="EMBL" id="PQM53575.1"/>
    </source>
</evidence>
<feature type="domain" description="SnoaL-like" evidence="1">
    <location>
        <begin position="7"/>
        <end position="130"/>
    </location>
</feature>
<dbReference type="Proteomes" id="UP000237911">
    <property type="component" value="Unassembled WGS sequence"/>
</dbReference>
<dbReference type="CDD" id="cd00531">
    <property type="entry name" value="NTF2_like"/>
    <property type="match status" value="1"/>
</dbReference>
<dbReference type="InterPro" id="IPR037401">
    <property type="entry name" value="SnoaL-like"/>
</dbReference>
<reference evidence="2 3" key="1">
    <citation type="submission" date="2018-02" db="EMBL/GenBank/DDBJ databases">
        <title>Draft genome sequence of Mycobacterium virginiense isolated from mud of a swine farm in Japan.</title>
        <authorList>
            <person name="Ohya K."/>
        </authorList>
    </citation>
    <scope>NUCLEOTIDE SEQUENCE [LARGE SCALE GENOMIC DNA]</scope>
    <source>
        <strain evidence="2 3">GF75</strain>
    </source>
</reference>
<gene>
    <name evidence="2" type="ORF">C5U48_03585</name>
</gene>
<proteinExistence type="predicted"/>
<organism evidence="2 3">
    <name type="scientific">Mycolicibacter virginiensis</name>
    <dbReference type="NCBI Taxonomy" id="1795032"/>
    <lineage>
        <taxon>Bacteria</taxon>
        <taxon>Bacillati</taxon>
        <taxon>Actinomycetota</taxon>
        <taxon>Actinomycetes</taxon>
        <taxon>Mycobacteriales</taxon>
        <taxon>Mycobacteriaceae</taxon>
        <taxon>Mycolicibacter</taxon>
    </lineage>
</organism>
<evidence type="ECO:0000313" key="3">
    <source>
        <dbReference type="Proteomes" id="UP000237911"/>
    </source>
</evidence>
<evidence type="ECO:0000259" key="1">
    <source>
        <dbReference type="Pfam" id="PF13577"/>
    </source>
</evidence>
<name>A0A9X7NZZ1_9MYCO</name>
<dbReference type="SUPFAM" id="SSF54427">
    <property type="entry name" value="NTF2-like"/>
    <property type="match status" value="1"/>
</dbReference>
<dbReference type="RefSeq" id="WP_046285785.1">
    <property type="nucleotide sequence ID" value="NZ_PUEV01000014.1"/>
</dbReference>
<dbReference type="EMBL" id="PUEV01000014">
    <property type="protein sequence ID" value="PQM53575.1"/>
    <property type="molecule type" value="Genomic_DNA"/>
</dbReference>
<comment type="caution">
    <text evidence="2">The sequence shown here is derived from an EMBL/GenBank/DDBJ whole genome shotgun (WGS) entry which is preliminary data.</text>
</comment>
<keyword evidence="3" id="KW-1185">Reference proteome</keyword>
<dbReference type="Pfam" id="PF13577">
    <property type="entry name" value="SnoaL_4"/>
    <property type="match status" value="1"/>
</dbReference>
<dbReference type="Gene3D" id="3.10.450.50">
    <property type="match status" value="1"/>
</dbReference>
<protein>
    <submittedName>
        <fullName evidence="2">Nuclear transport factor 2 family protein</fullName>
    </submittedName>
</protein>
<sequence>MTGPVSTDDRLEIAALLYRYARAVDTKDWALYRSVFTEDAVIDYSSAGAICGTRDEVADWLATGFASIPMSMHYITNIEILDHTADSALARAMFYNPMQLPGMTGLSYCGGYYHHELVRTGGGWRSAHLREENVWFTNSPGRHQVG</sequence>
<dbReference type="AlphaFoldDB" id="A0A9X7NZZ1"/>